<evidence type="ECO:0000313" key="4">
    <source>
        <dbReference type="Proteomes" id="UP000736672"/>
    </source>
</evidence>
<keyword evidence="2" id="KW-0732">Signal</keyword>
<protein>
    <recommendedName>
        <fullName evidence="5">SCP domain-containing protein</fullName>
    </recommendedName>
</protein>
<feature type="chain" id="PRO_5040213494" description="SCP domain-containing protein" evidence="2">
    <location>
        <begin position="25"/>
        <end position="358"/>
    </location>
</feature>
<evidence type="ECO:0000256" key="1">
    <source>
        <dbReference type="SAM" id="MobiDB-lite"/>
    </source>
</evidence>
<feature type="signal peptide" evidence="2">
    <location>
        <begin position="1"/>
        <end position="24"/>
    </location>
</feature>
<name>A0A9P9RE72_FUSSL</name>
<feature type="region of interest" description="Disordered" evidence="1">
    <location>
        <begin position="254"/>
        <end position="276"/>
    </location>
</feature>
<organism evidence="3 4">
    <name type="scientific">Fusarium solani</name>
    <name type="common">Filamentous fungus</name>
    <dbReference type="NCBI Taxonomy" id="169388"/>
    <lineage>
        <taxon>Eukaryota</taxon>
        <taxon>Fungi</taxon>
        <taxon>Dikarya</taxon>
        <taxon>Ascomycota</taxon>
        <taxon>Pezizomycotina</taxon>
        <taxon>Sordariomycetes</taxon>
        <taxon>Hypocreomycetidae</taxon>
        <taxon>Hypocreales</taxon>
        <taxon>Nectriaceae</taxon>
        <taxon>Fusarium</taxon>
        <taxon>Fusarium solani species complex</taxon>
    </lineage>
</organism>
<feature type="region of interest" description="Disordered" evidence="1">
    <location>
        <begin position="39"/>
        <end position="72"/>
    </location>
</feature>
<proteinExistence type="predicted"/>
<evidence type="ECO:0000313" key="3">
    <source>
        <dbReference type="EMBL" id="KAH7275544.1"/>
    </source>
</evidence>
<evidence type="ECO:0008006" key="5">
    <source>
        <dbReference type="Google" id="ProtNLM"/>
    </source>
</evidence>
<comment type="caution">
    <text evidence="3">The sequence shown here is derived from an EMBL/GenBank/DDBJ whole genome shotgun (WGS) entry which is preliminary data.</text>
</comment>
<gene>
    <name evidence="3" type="ORF">B0J15DRAFT_557607</name>
</gene>
<accession>A0A9P9RE72</accession>
<reference evidence="3" key="1">
    <citation type="journal article" date="2021" name="Nat. Commun.">
        <title>Genetic determinants of endophytism in the Arabidopsis root mycobiome.</title>
        <authorList>
            <person name="Mesny F."/>
            <person name="Miyauchi S."/>
            <person name="Thiergart T."/>
            <person name="Pickel B."/>
            <person name="Atanasova L."/>
            <person name="Karlsson M."/>
            <person name="Huettel B."/>
            <person name="Barry K.W."/>
            <person name="Haridas S."/>
            <person name="Chen C."/>
            <person name="Bauer D."/>
            <person name="Andreopoulos W."/>
            <person name="Pangilinan J."/>
            <person name="LaButti K."/>
            <person name="Riley R."/>
            <person name="Lipzen A."/>
            <person name="Clum A."/>
            <person name="Drula E."/>
            <person name="Henrissat B."/>
            <person name="Kohler A."/>
            <person name="Grigoriev I.V."/>
            <person name="Martin F.M."/>
            <person name="Hacquard S."/>
        </authorList>
    </citation>
    <scope>NUCLEOTIDE SEQUENCE</scope>
    <source>
        <strain evidence="3">FSSC 5 MPI-SDFR-AT-0091</strain>
    </source>
</reference>
<keyword evidence="4" id="KW-1185">Reference proteome</keyword>
<sequence length="358" mass="38895">MPFNRMRALWLLALLALSAVHTWSEPSAKAADEGALSLRGGTWGLTRNKDTSLSNKPPRPPPEQPQAPCRPFDVTPNRIDNLSGVAAQRLVKAWAWAARSVTHDPCPDHGRHLTSHRNRANAGIGSQLKRFWNHSGAHTSQLMNACDYAALGKAWVSCSVVKIPSLCLFCDSRVVDFKLEERAPKCSPPNPPLHKQELVSGKKANHRSKTAAENLLFFCRTSGSRSSRSSGGAHGQAAPARLVKTGLAGVAQSCTRPSSHLHGGSNHQASASNRADGQVEAIPLRSGPRESPRSRKGKLRNNSASVVRHWIARFIIRLSLINPRTSGALSALFHVAHHQVDRDFCDASQIANFQGSFL</sequence>
<dbReference type="EMBL" id="JAGTJS010000001">
    <property type="protein sequence ID" value="KAH7275544.1"/>
    <property type="molecule type" value="Genomic_DNA"/>
</dbReference>
<dbReference type="Proteomes" id="UP000736672">
    <property type="component" value="Unassembled WGS sequence"/>
</dbReference>
<dbReference type="OrthoDB" id="10626481at2759"/>
<evidence type="ECO:0000256" key="2">
    <source>
        <dbReference type="SAM" id="SignalP"/>
    </source>
</evidence>
<dbReference type="AlphaFoldDB" id="A0A9P9RE72"/>
<feature type="compositionally biased region" description="Polar residues" evidence="1">
    <location>
        <begin position="265"/>
        <end position="275"/>
    </location>
</feature>